<evidence type="ECO:0000313" key="3">
    <source>
        <dbReference type="Proteomes" id="UP000001861"/>
    </source>
</evidence>
<evidence type="ECO:0000313" key="2">
    <source>
        <dbReference type="EMBL" id="EAU80517.1"/>
    </source>
</evidence>
<protein>
    <submittedName>
        <fullName evidence="2">Uncharacterized protein</fullName>
    </submittedName>
</protein>
<dbReference type="Proteomes" id="UP000001861">
    <property type="component" value="Unassembled WGS sequence"/>
</dbReference>
<dbReference type="VEuPathDB" id="FungiDB:CC1G_12707"/>
<dbReference type="OMA" id="RVFWHEN"/>
<accession>A8PGX7</accession>
<dbReference type="RefSeq" id="XP_001841300.1">
    <property type="nucleotide sequence ID" value="XM_001841248.1"/>
</dbReference>
<feature type="region of interest" description="Disordered" evidence="1">
    <location>
        <begin position="150"/>
        <end position="177"/>
    </location>
</feature>
<dbReference type="InParanoid" id="A8PGX7"/>
<dbReference type="OrthoDB" id="2947796at2759"/>
<evidence type="ECO:0000256" key="1">
    <source>
        <dbReference type="SAM" id="MobiDB-lite"/>
    </source>
</evidence>
<reference evidence="2 3" key="1">
    <citation type="journal article" date="2010" name="Proc. Natl. Acad. Sci. U.S.A.">
        <title>Insights into evolution of multicellular fungi from the assembled chromosomes of the mushroom Coprinopsis cinerea (Coprinus cinereus).</title>
        <authorList>
            <person name="Stajich J.E."/>
            <person name="Wilke S.K."/>
            <person name="Ahren D."/>
            <person name="Au C.H."/>
            <person name="Birren B.W."/>
            <person name="Borodovsky M."/>
            <person name="Burns C."/>
            <person name="Canback B."/>
            <person name="Casselton L.A."/>
            <person name="Cheng C.K."/>
            <person name="Deng J."/>
            <person name="Dietrich F.S."/>
            <person name="Fargo D.C."/>
            <person name="Farman M.L."/>
            <person name="Gathman A.C."/>
            <person name="Goldberg J."/>
            <person name="Guigo R."/>
            <person name="Hoegger P.J."/>
            <person name="Hooker J.B."/>
            <person name="Huggins A."/>
            <person name="James T.Y."/>
            <person name="Kamada T."/>
            <person name="Kilaru S."/>
            <person name="Kodira C."/>
            <person name="Kues U."/>
            <person name="Kupfer D."/>
            <person name="Kwan H.S."/>
            <person name="Lomsadze A."/>
            <person name="Li W."/>
            <person name="Lilly W.W."/>
            <person name="Ma L.J."/>
            <person name="Mackey A.J."/>
            <person name="Manning G."/>
            <person name="Martin F."/>
            <person name="Muraguchi H."/>
            <person name="Natvig D.O."/>
            <person name="Palmerini H."/>
            <person name="Ramesh M.A."/>
            <person name="Rehmeyer C.J."/>
            <person name="Roe B.A."/>
            <person name="Shenoy N."/>
            <person name="Stanke M."/>
            <person name="Ter-Hovhannisyan V."/>
            <person name="Tunlid A."/>
            <person name="Velagapudi R."/>
            <person name="Vision T.J."/>
            <person name="Zeng Q."/>
            <person name="Zolan M.E."/>
            <person name="Pukkila P.J."/>
        </authorList>
    </citation>
    <scope>NUCLEOTIDE SEQUENCE [LARGE SCALE GENOMIC DNA]</scope>
    <source>
        <strain evidence="3">Okayama-7 / 130 / ATCC MYA-4618 / FGSC 9003</strain>
    </source>
</reference>
<dbReference type="KEGG" id="cci:CC1G_12707"/>
<gene>
    <name evidence="2" type="ORF">CC1G_12707</name>
</gene>
<dbReference type="GeneID" id="6017977"/>
<feature type="region of interest" description="Disordered" evidence="1">
    <location>
        <begin position="1"/>
        <end position="20"/>
    </location>
</feature>
<name>A8PGX7_COPC7</name>
<proteinExistence type="predicted"/>
<comment type="caution">
    <text evidence="2">The sequence shown here is derived from an EMBL/GenBank/DDBJ whole genome shotgun (WGS) entry which is preliminary data.</text>
</comment>
<dbReference type="AlphaFoldDB" id="A8PGX7"/>
<organism evidence="2 3">
    <name type="scientific">Coprinopsis cinerea (strain Okayama-7 / 130 / ATCC MYA-4618 / FGSC 9003)</name>
    <name type="common">Inky cap fungus</name>
    <name type="synonym">Hormographiella aspergillata</name>
    <dbReference type="NCBI Taxonomy" id="240176"/>
    <lineage>
        <taxon>Eukaryota</taxon>
        <taxon>Fungi</taxon>
        <taxon>Dikarya</taxon>
        <taxon>Basidiomycota</taxon>
        <taxon>Agaricomycotina</taxon>
        <taxon>Agaricomycetes</taxon>
        <taxon>Agaricomycetidae</taxon>
        <taxon>Agaricales</taxon>
        <taxon>Agaricineae</taxon>
        <taxon>Psathyrellaceae</taxon>
        <taxon>Coprinopsis</taxon>
    </lineage>
</organism>
<keyword evidence="3" id="KW-1185">Reference proteome</keyword>
<sequence>MGSPTASDHEQSAGSAGSAGSAVQLTSINGWTFTPMEQAYMREKLEGYNTSSGKQRRRFLRSTTQYICQENEKRTGNDLTVAQKSAIGKALRAWFKAHGNARRTEKNLYGTKWYGRRVYMRIHKAKVQALADEIVKADGDVDLEEFLDNWDSDEAPDSKDGGGEGGKTGRNAKTKGKTGDDSDWFFNHYQQAGTLLISTLTEKQFAKYEALADKWNSEGPPPDVQARMADKHAAKKAYNYLKHARKDYNCLSYLLLGWMGKDGKPKAVELDVNDELGWPKNFGDDNAKLLHTVFKQFRSYVYEAFETGEDRMEDSGKKKGHRKSLMRMERNAFGEPLLPDPRTRPAREPRGDWYCQAIRTFFIYHYALASKAKVTDDSWPRFPWTRILKEPRRFFSEAHLPGGILETLKEPSSMTVPERVTVFNHLYSLQEPVRTEMKAYVDRWGNVAKSEH</sequence>
<dbReference type="EMBL" id="AACS02000006">
    <property type="protein sequence ID" value="EAU80517.1"/>
    <property type="molecule type" value="Genomic_DNA"/>
</dbReference>